<dbReference type="CDD" id="cd02980">
    <property type="entry name" value="TRX_Fd_family"/>
    <property type="match status" value="1"/>
</dbReference>
<dbReference type="InParanoid" id="D7FHL8"/>
<organism evidence="3 4">
    <name type="scientific">Ectocarpus siliculosus</name>
    <name type="common">Brown alga</name>
    <name type="synonym">Conferva siliculosa</name>
    <dbReference type="NCBI Taxonomy" id="2880"/>
    <lineage>
        <taxon>Eukaryota</taxon>
        <taxon>Sar</taxon>
        <taxon>Stramenopiles</taxon>
        <taxon>Ochrophyta</taxon>
        <taxon>PX clade</taxon>
        <taxon>Phaeophyceae</taxon>
        <taxon>Ectocarpales</taxon>
        <taxon>Ectocarpaceae</taxon>
        <taxon>Ectocarpus</taxon>
    </lineage>
</organism>
<feature type="compositionally biased region" description="Basic and acidic residues" evidence="1">
    <location>
        <begin position="109"/>
        <end position="119"/>
    </location>
</feature>
<dbReference type="Gene3D" id="3.40.30.10">
    <property type="entry name" value="Glutaredoxin"/>
    <property type="match status" value="1"/>
</dbReference>
<gene>
    <name evidence="3" type="ORF">Esi_0109_0040</name>
</gene>
<proteinExistence type="predicted"/>
<evidence type="ECO:0000256" key="1">
    <source>
        <dbReference type="SAM" id="MobiDB-lite"/>
    </source>
</evidence>
<dbReference type="OrthoDB" id="201014at2759"/>
<dbReference type="InterPro" id="IPR036249">
    <property type="entry name" value="Thioredoxin-like_sf"/>
</dbReference>
<feature type="region of interest" description="Disordered" evidence="1">
    <location>
        <begin position="63"/>
        <end position="94"/>
    </location>
</feature>
<accession>D7FHL8</accession>
<feature type="compositionally biased region" description="Basic and acidic residues" evidence="1">
    <location>
        <begin position="69"/>
        <end position="78"/>
    </location>
</feature>
<feature type="signal peptide" evidence="2">
    <location>
        <begin position="1"/>
        <end position="26"/>
    </location>
</feature>
<dbReference type="SUPFAM" id="SSF52833">
    <property type="entry name" value="Thioredoxin-like"/>
    <property type="match status" value="1"/>
</dbReference>
<sequence>MTLKMVAAKKSAGAVVVLLAASCSKAVSFMAPPPSTTSAAAASKTFNRCRAADACRRCSLDVTPTTSDANERWQRQERQWQGGSRGQRRGRRSSELWWGKVGKLASSKPSEDFAGEGRADGGSTTAGVAQGREALGGGGSAASMNQRQGAPASEEVLGADSPVTSAAVAEAGRGKDKDSLEWSEVGTECQKRVYICTNRWCMEKGSAATLGSFVGLAPEGEVLVQGVNCLGRCNKGPNVRVRQETGNWLEFNRIENVERVYKILRDYLGADVSKEAALCLKYNFLANAALNRNEVTLAIDYYDKAIDTGYADQQGVLLVRTSCGREGSWCGTVVDDEVMRATAFIQRAYSHGRALTELLQKVVVDRPTQTTLDVLHELWEASGASARMVLLGKFAQDCEGRGSLYQKTKFRYGLYEFALLRVGEISRHG</sequence>
<evidence type="ECO:0000313" key="4">
    <source>
        <dbReference type="Proteomes" id="UP000002630"/>
    </source>
</evidence>
<protein>
    <submittedName>
        <fullName evidence="3">Uncharacterized protein</fullName>
    </submittedName>
</protein>
<evidence type="ECO:0000313" key="3">
    <source>
        <dbReference type="EMBL" id="CBJ28575.1"/>
    </source>
</evidence>
<keyword evidence="4" id="KW-1185">Reference proteome</keyword>
<dbReference type="PROSITE" id="PS51257">
    <property type="entry name" value="PROKAR_LIPOPROTEIN"/>
    <property type="match status" value="1"/>
</dbReference>
<reference evidence="3 4" key="1">
    <citation type="journal article" date="2010" name="Nature">
        <title>The Ectocarpus genome and the independent evolution of multicellularity in brown algae.</title>
        <authorList>
            <person name="Cock J.M."/>
            <person name="Sterck L."/>
            <person name="Rouze P."/>
            <person name="Scornet D."/>
            <person name="Allen A.E."/>
            <person name="Amoutzias G."/>
            <person name="Anthouard V."/>
            <person name="Artiguenave F."/>
            <person name="Aury J.M."/>
            <person name="Badger J.H."/>
            <person name="Beszteri B."/>
            <person name="Billiau K."/>
            <person name="Bonnet E."/>
            <person name="Bothwell J.H."/>
            <person name="Bowler C."/>
            <person name="Boyen C."/>
            <person name="Brownlee C."/>
            <person name="Carrano C.J."/>
            <person name="Charrier B."/>
            <person name="Cho G.Y."/>
            <person name="Coelho S.M."/>
            <person name="Collen J."/>
            <person name="Corre E."/>
            <person name="Da Silva C."/>
            <person name="Delage L."/>
            <person name="Delaroque N."/>
            <person name="Dittami S.M."/>
            <person name="Doulbeau S."/>
            <person name="Elias M."/>
            <person name="Farnham G."/>
            <person name="Gachon C.M."/>
            <person name="Gschloessl B."/>
            <person name="Heesch S."/>
            <person name="Jabbari K."/>
            <person name="Jubin C."/>
            <person name="Kawai H."/>
            <person name="Kimura K."/>
            <person name="Kloareg B."/>
            <person name="Kupper F.C."/>
            <person name="Lang D."/>
            <person name="Le Bail A."/>
            <person name="Leblanc C."/>
            <person name="Lerouge P."/>
            <person name="Lohr M."/>
            <person name="Lopez P.J."/>
            <person name="Martens C."/>
            <person name="Maumus F."/>
            <person name="Michel G."/>
            <person name="Miranda-Saavedra D."/>
            <person name="Morales J."/>
            <person name="Moreau H."/>
            <person name="Motomura T."/>
            <person name="Nagasato C."/>
            <person name="Napoli C.A."/>
            <person name="Nelson D.R."/>
            <person name="Nyvall-Collen P."/>
            <person name="Peters A.F."/>
            <person name="Pommier C."/>
            <person name="Potin P."/>
            <person name="Poulain J."/>
            <person name="Quesneville H."/>
            <person name="Read B."/>
            <person name="Rensing S.A."/>
            <person name="Ritter A."/>
            <person name="Rousvoal S."/>
            <person name="Samanta M."/>
            <person name="Samson G."/>
            <person name="Schroeder D.C."/>
            <person name="Segurens B."/>
            <person name="Strittmatter M."/>
            <person name="Tonon T."/>
            <person name="Tregear J.W."/>
            <person name="Valentin K."/>
            <person name="von Dassow P."/>
            <person name="Yamagishi T."/>
            <person name="Van de Peer Y."/>
            <person name="Wincker P."/>
        </authorList>
    </citation>
    <scope>NUCLEOTIDE SEQUENCE [LARGE SCALE GENOMIC DNA]</scope>
    <source>
        <strain evidence="4">Ec32 / CCAP1310/4</strain>
    </source>
</reference>
<feature type="chain" id="PRO_5003095514" evidence="2">
    <location>
        <begin position="27"/>
        <end position="429"/>
    </location>
</feature>
<name>D7FHL8_ECTSI</name>
<dbReference type="EMBL" id="FN647779">
    <property type="protein sequence ID" value="CBJ28575.1"/>
    <property type="molecule type" value="Genomic_DNA"/>
</dbReference>
<dbReference type="EMBL" id="FN649750">
    <property type="protein sequence ID" value="CBJ28575.1"/>
    <property type="molecule type" value="Genomic_DNA"/>
</dbReference>
<dbReference type="PANTHER" id="PTHR47682:SF1">
    <property type="entry name" value="TETRATRICOPEPTIDE REPEAT (TPR)-CONTAINING PROTEIN"/>
    <property type="match status" value="1"/>
</dbReference>
<keyword evidence="2" id="KW-0732">Signal</keyword>
<feature type="region of interest" description="Disordered" evidence="1">
    <location>
        <begin position="106"/>
        <end position="160"/>
    </location>
</feature>
<dbReference type="PANTHER" id="PTHR47682">
    <property type="entry name" value="TETRATRICOPEPTIDE REPEAT (TPR)-CONTAINING PROTEIN"/>
    <property type="match status" value="1"/>
</dbReference>
<dbReference type="AlphaFoldDB" id="D7FHL8"/>
<evidence type="ECO:0000256" key="2">
    <source>
        <dbReference type="SAM" id="SignalP"/>
    </source>
</evidence>
<dbReference type="Proteomes" id="UP000002630">
    <property type="component" value="Linkage Group LG25"/>
</dbReference>